<protein>
    <recommendedName>
        <fullName evidence="1">Aminoglycoside phosphotransferase domain-containing protein</fullName>
    </recommendedName>
</protein>
<gene>
    <name evidence="2" type="ORF">DFH08DRAFT_165773</name>
</gene>
<reference evidence="2" key="1">
    <citation type="submission" date="2023-03" db="EMBL/GenBank/DDBJ databases">
        <title>Massive genome expansion in bonnet fungi (Mycena s.s.) driven by repeated elements and novel gene families across ecological guilds.</title>
        <authorList>
            <consortium name="Lawrence Berkeley National Laboratory"/>
            <person name="Harder C.B."/>
            <person name="Miyauchi S."/>
            <person name="Viragh M."/>
            <person name="Kuo A."/>
            <person name="Thoen E."/>
            <person name="Andreopoulos B."/>
            <person name="Lu D."/>
            <person name="Skrede I."/>
            <person name="Drula E."/>
            <person name="Henrissat B."/>
            <person name="Morin E."/>
            <person name="Kohler A."/>
            <person name="Barry K."/>
            <person name="LaButti K."/>
            <person name="Morin E."/>
            <person name="Salamov A."/>
            <person name="Lipzen A."/>
            <person name="Mereny Z."/>
            <person name="Hegedus B."/>
            <person name="Baldrian P."/>
            <person name="Stursova M."/>
            <person name="Weitz H."/>
            <person name="Taylor A."/>
            <person name="Grigoriev I.V."/>
            <person name="Nagy L.G."/>
            <person name="Martin F."/>
            <person name="Kauserud H."/>
        </authorList>
    </citation>
    <scope>NUCLEOTIDE SEQUENCE</scope>
    <source>
        <strain evidence="2">CBHHK002</strain>
    </source>
</reference>
<dbReference type="InterPro" id="IPR011009">
    <property type="entry name" value="Kinase-like_dom_sf"/>
</dbReference>
<sequence>MSVDPWKFPCLVHVPSRKGRKPVSIPDITQFSVVTRILFGVGCQAPTEVYSCSSYNELFLLKLDVPERSLLPTKVLARVARDLKTRSDISLESEVATMVYVRQHCPMVPVPTVYGYCPTRDNLIGQPFSIVSFADGVDMDGSPWEDLPLHAKLTGVRDFANIVSQLSQLHFKAIGSIYFKFGDPQMRIPVGFILGPVSWCKQESAARTAAFHHDRGPWKTTAEWLRASVEDEIQLMEKLPALARETSTRKHGCERQWRLAQRVLPQFRDRIPDSRDDPFDQCAGGPFVLSHADLNPWYPNSGPLVVKF</sequence>
<organism evidence="2 3">
    <name type="scientific">Mycena albidolilacea</name>
    <dbReference type="NCBI Taxonomy" id="1033008"/>
    <lineage>
        <taxon>Eukaryota</taxon>
        <taxon>Fungi</taxon>
        <taxon>Dikarya</taxon>
        <taxon>Basidiomycota</taxon>
        <taxon>Agaricomycotina</taxon>
        <taxon>Agaricomycetes</taxon>
        <taxon>Agaricomycetidae</taxon>
        <taxon>Agaricales</taxon>
        <taxon>Marasmiineae</taxon>
        <taxon>Mycenaceae</taxon>
        <taxon>Mycena</taxon>
    </lineage>
</organism>
<dbReference type="Pfam" id="PF01636">
    <property type="entry name" value="APH"/>
    <property type="match status" value="1"/>
</dbReference>
<feature type="domain" description="Aminoglycoside phosphotransferase" evidence="1">
    <location>
        <begin position="79"/>
        <end position="297"/>
    </location>
</feature>
<dbReference type="PANTHER" id="PTHR21310">
    <property type="entry name" value="AMINOGLYCOSIDE PHOSPHOTRANSFERASE-RELATED-RELATED"/>
    <property type="match status" value="1"/>
</dbReference>
<dbReference type="EMBL" id="JARIHO010000002">
    <property type="protein sequence ID" value="KAJ7366331.1"/>
    <property type="molecule type" value="Genomic_DNA"/>
</dbReference>
<proteinExistence type="predicted"/>
<comment type="caution">
    <text evidence="2">The sequence shown here is derived from an EMBL/GenBank/DDBJ whole genome shotgun (WGS) entry which is preliminary data.</text>
</comment>
<accession>A0AAD7AR25</accession>
<name>A0AAD7AR25_9AGAR</name>
<evidence type="ECO:0000259" key="1">
    <source>
        <dbReference type="Pfam" id="PF01636"/>
    </source>
</evidence>
<dbReference type="InterPro" id="IPR051678">
    <property type="entry name" value="AGP_Transferase"/>
</dbReference>
<keyword evidence="3" id="KW-1185">Reference proteome</keyword>
<dbReference type="PANTHER" id="PTHR21310:SF15">
    <property type="entry name" value="AMINOGLYCOSIDE PHOSPHOTRANSFERASE DOMAIN-CONTAINING PROTEIN"/>
    <property type="match status" value="1"/>
</dbReference>
<evidence type="ECO:0000313" key="2">
    <source>
        <dbReference type="EMBL" id="KAJ7366331.1"/>
    </source>
</evidence>
<dbReference type="InterPro" id="IPR002575">
    <property type="entry name" value="Aminoglycoside_PTrfase"/>
</dbReference>
<dbReference type="AlphaFoldDB" id="A0AAD7AR25"/>
<dbReference type="Proteomes" id="UP001218218">
    <property type="component" value="Unassembled WGS sequence"/>
</dbReference>
<dbReference type="SUPFAM" id="SSF56112">
    <property type="entry name" value="Protein kinase-like (PK-like)"/>
    <property type="match status" value="1"/>
</dbReference>
<evidence type="ECO:0000313" key="3">
    <source>
        <dbReference type="Proteomes" id="UP001218218"/>
    </source>
</evidence>